<proteinExistence type="inferred from homology"/>
<reference evidence="6" key="1">
    <citation type="journal article" date="2009" name="PLoS Pathog.">
        <title>Genomic analyses of the microsporidian Nosema ceranae, an emergent pathogen of honey bees.</title>
        <authorList>
            <person name="Cornman R.S."/>
            <person name="Chen Y.P."/>
            <person name="Schatz M.C."/>
            <person name="Street C."/>
            <person name="Zhao Y."/>
            <person name="Desany B."/>
            <person name="Egholm M."/>
            <person name="Hutchison S."/>
            <person name="Pettis J.S."/>
            <person name="Lipkin W.I."/>
            <person name="Evans J.D."/>
        </authorList>
    </citation>
    <scope>NUCLEOTIDE SEQUENCE [LARGE SCALE GENOMIC DNA]</scope>
    <source>
        <strain evidence="6">BRL01</strain>
    </source>
</reference>
<evidence type="ECO:0000313" key="5">
    <source>
        <dbReference type="EMBL" id="EEQ83169.1"/>
    </source>
</evidence>
<evidence type="ECO:0000256" key="2">
    <source>
        <dbReference type="ARBA" id="ARBA00011738"/>
    </source>
</evidence>
<evidence type="ECO:0000256" key="1">
    <source>
        <dbReference type="ARBA" id="ARBA00007422"/>
    </source>
</evidence>
<dbReference type="VEuPathDB" id="MicrosporidiaDB:NCER_100030"/>
<dbReference type="PROSITE" id="PS00171">
    <property type="entry name" value="TIM_1"/>
    <property type="match status" value="1"/>
</dbReference>
<dbReference type="GO" id="GO:0004807">
    <property type="term" value="F:triose-phosphate isomerase activity"/>
    <property type="evidence" value="ECO:0007669"/>
    <property type="project" value="UniProtKB-EC"/>
</dbReference>
<dbReference type="PANTHER" id="PTHR21139:SF42">
    <property type="entry name" value="TRIOSEPHOSPHATE ISOMERASE"/>
    <property type="match status" value="1"/>
</dbReference>
<dbReference type="InterPro" id="IPR013785">
    <property type="entry name" value="Aldolase_TIM"/>
</dbReference>
<dbReference type="Pfam" id="PF00121">
    <property type="entry name" value="TIM"/>
    <property type="match status" value="1"/>
</dbReference>
<dbReference type="GO" id="GO:0006094">
    <property type="term" value="P:gluconeogenesis"/>
    <property type="evidence" value="ECO:0007669"/>
    <property type="project" value="UniProtKB-UniPathway"/>
</dbReference>
<evidence type="ECO:0000313" key="6">
    <source>
        <dbReference type="Proteomes" id="UP000009082"/>
    </source>
</evidence>
<dbReference type="SMR" id="C4V6J8"/>
<dbReference type="GO" id="GO:0019563">
    <property type="term" value="P:glycerol catabolic process"/>
    <property type="evidence" value="ECO:0007669"/>
    <property type="project" value="TreeGrafter"/>
</dbReference>
<comment type="catalytic activity">
    <reaction evidence="4">
        <text>D-glyceraldehyde 3-phosphate = dihydroxyacetone phosphate</text>
        <dbReference type="Rhea" id="RHEA:18585"/>
        <dbReference type="ChEBI" id="CHEBI:57642"/>
        <dbReference type="ChEBI" id="CHEBI:59776"/>
        <dbReference type="EC" id="5.3.1.1"/>
    </reaction>
</comment>
<dbReference type="UniPathway" id="UPA00138"/>
<dbReference type="PANTHER" id="PTHR21139">
    <property type="entry name" value="TRIOSEPHOSPHATE ISOMERASE"/>
    <property type="match status" value="1"/>
</dbReference>
<dbReference type="GO" id="GO:0006096">
    <property type="term" value="P:glycolytic process"/>
    <property type="evidence" value="ECO:0007669"/>
    <property type="project" value="UniProtKB-UniPathway"/>
</dbReference>
<accession>C4V6J8</accession>
<dbReference type="OrthoDB" id="6715177at2759"/>
<comment type="similarity">
    <text evidence="1 4">Belongs to the triosephosphate isomerase family.</text>
</comment>
<dbReference type="InterPro" id="IPR000652">
    <property type="entry name" value="Triosephosphate_isomerase"/>
</dbReference>
<comment type="pathway">
    <text evidence="4">Carbohydrate biosynthesis; gluconeogenesis.</text>
</comment>
<sequence length="236" mass="26588">MKPIVVGNWKANKNFEVFNKIPSNLNNIEVAIALPHIYIPQTVNYSKHHISISGQDCSKFESGPYTGETPASFLKENHAKYVIIGHSERRRYFYENSSDFTTKINNALAAGLGVIYCIGENSLERESNEYMKVLYDQFFSVVGQGIKIDIAYEPVWAIGSGIIPKKEEISEVIEHIQRWSRSINVSGRILYGGSVSYDNIELLHSINKLKGFLIGGISLKTEFVDICEKYNSLNGQ</sequence>
<dbReference type="GO" id="GO:0005829">
    <property type="term" value="C:cytosol"/>
    <property type="evidence" value="ECO:0007669"/>
    <property type="project" value="TreeGrafter"/>
</dbReference>
<dbReference type="HOGENOM" id="CLU_024251_2_0_1"/>
<dbReference type="STRING" id="578460.C4V6J8"/>
<dbReference type="KEGG" id="nce:NCER_100030"/>
<dbReference type="CDD" id="cd00311">
    <property type="entry name" value="TIM"/>
    <property type="match status" value="1"/>
</dbReference>
<dbReference type="PROSITE" id="PS51440">
    <property type="entry name" value="TIM_2"/>
    <property type="match status" value="1"/>
</dbReference>
<dbReference type="OMA" id="NWKMHMT"/>
<dbReference type="SUPFAM" id="SSF51351">
    <property type="entry name" value="Triosephosphate isomerase (TIM)"/>
    <property type="match status" value="1"/>
</dbReference>
<dbReference type="Gene3D" id="3.20.20.70">
    <property type="entry name" value="Aldolase class I"/>
    <property type="match status" value="1"/>
</dbReference>
<comment type="subunit">
    <text evidence="2">Homodimer.</text>
</comment>
<keyword evidence="3 4" id="KW-0413">Isomerase</keyword>
<keyword evidence="4" id="KW-0324">Glycolysis</keyword>
<dbReference type="EMBL" id="ACOL01000001">
    <property type="protein sequence ID" value="EEQ83169.1"/>
    <property type="molecule type" value="Genomic_DNA"/>
</dbReference>
<protein>
    <recommendedName>
        <fullName evidence="4">Triosephosphate isomerase</fullName>
        <ecNumber evidence="4">5.3.1.1</ecNumber>
    </recommendedName>
</protein>
<dbReference type="EC" id="5.3.1.1" evidence="4"/>
<name>C4V6J8_VAIC1</name>
<keyword evidence="4" id="KW-0312">Gluconeogenesis</keyword>
<dbReference type="InParanoid" id="C4V6J8"/>
<comment type="pathway">
    <text evidence="4">Carbohydrate degradation; glycolysis; D-glyceraldehyde 3-phosphate from glycerone phosphate: step 1/1.</text>
</comment>
<dbReference type="InterPro" id="IPR035990">
    <property type="entry name" value="TIM_sf"/>
</dbReference>
<dbReference type="UniPathway" id="UPA00109">
    <property type="reaction ID" value="UER00189"/>
</dbReference>
<dbReference type="AlphaFoldDB" id="C4V6J8"/>
<organism evidence="6">
    <name type="scientific">Vairimorpha ceranae (strain BRL01)</name>
    <name type="common">Microsporidian parasite</name>
    <name type="synonym">Nosema ceranae</name>
    <dbReference type="NCBI Taxonomy" id="578460"/>
    <lineage>
        <taxon>Eukaryota</taxon>
        <taxon>Fungi</taxon>
        <taxon>Fungi incertae sedis</taxon>
        <taxon>Microsporidia</taxon>
        <taxon>Nosematidae</taxon>
        <taxon>Vairimorpha</taxon>
    </lineage>
</organism>
<dbReference type="NCBIfam" id="TIGR00419">
    <property type="entry name" value="tim"/>
    <property type="match status" value="1"/>
</dbReference>
<gene>
    <name evidence="5" type="ORF">NCER_100030</name>
</gene>
<dbReference type="InterPro" id="IPR020861">
    <property type="entry name" value="Triosephosphate_isomerase_AS"/>
</dbReference>
<dbReference type="Proteomes" id="UP000009082">
    <property type="component" value="Unassembled WGS sequence"/>
</dbReference>
<dbReference type="GO" id="GO:0046166">
    <property type="term" value="P:glyceraldehyde-3-phosphate biosynthetic process"/>
    <property type="evidence" value="ECO:0007669"/>
    <property type="project" value="TreeGrafter"/>
</dbReference>
<dbReference type="FunCoup" id="C4V6J8">
    <property type="interactions" value="163"/>
</dbReference>
<evidence type="ECO:0000256" key="4">
    <source>
        <dbReference type="RuleBase" id="RU363013"/>
    </source>
</evidence>
<evidence type="ECO:0000256" key="3">
    <source>
        <dbReference type="ARBA" id="ARBA00023235"/>
    </source>
</evidence>